<gene>
    <name evidence="5" type="ORF">CYJ40_00420</name>
</gene>
<evidence type="ECO:0000256" key="4">
    <source>
        <dbReference type="SAM" id="MobiDB-lite"/>
    </source>
</evidence>
<evidence type="ECO:0000256" key="1">
    <source>
        <dbReference type="ARBA" id="ARBA00022603"/>
    </source>
</evidence>
<dbReference type="GO" id="GO:0032259">
    <property type="term" value="P:methylation"/>
    <property type="evidence" value="ECO:0007669"/>
    <property type="project" value="UniProtKB-KW"/>
</dbReference>
<keyword evidence="2 5" id="KW-0808">Transferase</keyword>
<evidence type="ECO:0000313" key="6">
    <source>
        <dbReference type="Proteomes" id="UP000242755"/>
    </source>
</evidence>
<sequence>MLIPPGSSGPTGAHAEQEERLSRNWAADSHYASRFNTATAAEEAARTIAADYQSAPLGATSARLLTMLVQLTGAKNVVELGTGTGASTLAILAGLGPGGMLTSVDIDRERQSVAAELAEVAGFRAHRTRFIQGFAESVLSRLSPEGYDFVFVDTDPAGFPDIVPQALTKVRTGGLLVVNDALGSGTVADPAARDASSTALRRVLADLQDSPNRVLLPIDAGLLAVRR</sequence>
<dbReference type="GO" id="GO:0008757">
    <property type="term" value="F:S-adenosylmethionine-dependent methyltransferase activity"/>
    <property type="evidence" value="ECO:0007669"/>
    <property type="project" value="TreeGrafter"/>
</dbReference>
<dbReference type="Pfam" id="PF01596">
    <property type="entry name" value="Methyltransf_3"/>
    <property type="match status" value="1"/>
</dbReference>
<accession>A0A2I1IJ85</accession>
<dbReference type="EMBL" id="PKGO01000001">
    <property type="protein sequence ID" value="PKY71181.1"/>
    <property type="molecule type" value="Genomic_DNA"/>
</dbReference>
<protein>
    <submittedName>
        <fullName evidence="5">Methyltransferase domain-containing protein</fullName>
    </submittedName>
</protein>
<dbReference type="Gene3D" id="3.40.50.150">
    <property type="entry name" value="Vaccinia Virus protein VP39"/>
    <property type="match status" value="1"/>
</dbReference>
<comment type="caution">
    <text evidence="5">The sequence shown here is derived from an EMBL/GenBank/DDBJ whole genome shotgun (WGS) entry which is preliminary data.</text>
</comment>
<name>A0A2I1IJ85_9MICO</name>
<dbReference type="AlphaFoldDB" id="A0A2I1IJ85"/>
<dbReference type="CDD" id="cd02440">
    <property type="entry name" value="AdoMet_MTases"/>
    <property type="match status" value="1"/>
</dbReference>
<dbReference type="InterPro" id="IPR050362">
    <property type="entry name" value="Cation-dep_OMT"/>
</dbReference>
<dbReference type="InterPro" id="IPR002935">
    <property type="entry name" value="SAM_O-MeTrfase"/>
</dbReference>
<evidence type="ECO:0000256" key="2">
    <source>
        <dbReference type="ARBA" id="ARBA00022679"/>
    </source>
</evidence>
<dbReference type="STRING" id="1176165.GCA_001584405_01853"/>
<dbReference type="PANTHER" id="PTHR10509:SF85">
    <property type="entry name" value="O-METHYLTRANSFERASE RV1220C-RELATED"/>
    <property type="match status" value="1"/>
</dbReference>
<dbReference type="SUPFAM" id="SSF53335">
    <property type="entry name" value="S-adenosyl-L-methionine-dependent methyltransferases"/>
    <property type="match status" value="1"/>
</dbReference>
<feature type="region of interest" description="Disordered" evidence="4">
    <location>
        <begin position="1"/>
        <end position="20"/>
    </location>
</feature>
<reference evidence="5 6" key="1">
    <citation type="submission" date="2017-12" db="EMBL/GenBank/DDBJ databases">
        <title>Phylogenetic diversity of female urinary microbiome.</title>
        <authorList>
            <person name="Thomas-White K."/>
            <person name="Wolfe A.J."/>
        </authorList>
    </citation>
    <scope>NUCLEOTIDE SEQUENCE [LARGE SCALE GENOMIC DNA]</scope>
    <source>
        <strain evidence="5 6">UMB0426</strain>
    </source>
</reference>
<dbReference type="GO" id="GO:0008171">
    <property type="term" value="F:O-methyltransferase activity"/>
    <property type="evidence" value="ECO:0007669"/>
    <property type="project" value="InterPro"/>
</dbReference>
<dbReference type="InterPro" id="IPR029063">
    <property type="entry name" value="SAM-dependent_MTases_sf"/>
</dbReference>
<evidence type="ECO:0000313" key="5">
    <source>
        <dbReference type="EMBL" id="PKY71181.1"/>
    </source>
</evidence>
<keyword evidence="3" id="KW-0949">S-adenosyl-L-methionine</keyword>
<dbReference type="PANTHER" id="PTHR10509">
    <property type="entry name" value="O-METHYLTRANSFERASE-RELATED"/>
    <property type="match status" value="1"/>
</dbReference>
<dbReference type="Proteomes" id="UP000242755">
    <property type="component" value="Unassembled WGS sequence"/>
</dbReference>
<proteinExistence type="predicted"/>
<keyword evidence="1 5" id="KW-0489">Methyltransferase</keyword>
<evidence type="ECO:0000256" key="3">
    <source>
        <dbReference type="ARBA" id="ARBA00022691"/>
    </source>
</evidence>
<organism evidence="5 6">
    <name type="scientific">Brevibacterium ravenspurgense</name>
    <dbReference type="NCBI Taxonomy" id="479117"/>
    <lineage>
        <taxon>Bacteria</taxon>
        <taxon>Bacillati</taxon>
        <taxon>Actinomycetota</taxon>
        <taxon>Actinomycetes</taxon>
        <taxon>Micrococcales</taxon>
        <taxon>Brevibacteriaceae</taxon>
        <taxon>Brevibacterium</taxon>
    </lineage>
</organism>
<dbReference type="PROSITE" id="PS51682">
    <property type="entry name" value="SAM_OMT_I"/>
    <property type="match status" value="1"/>
</dbReference>